<dbReference type="GO" id="GO:0016036">
    <property type="term" value="P:cellular response to phosphate starvation"/>
    <property type="evidence" value="ECO:0007669"/>
    <property type="project" value="TreeGrafter"/>
</dbReference>
<evidence type="ECO:0000256" key="6">
    <source>
        <dbReference type="ARBA" id="ARBA00023012"/>
    </source>
</evidence>
<dbReference type="PRINTS" id="PR00344">
    <property type="entry name" value="BCTRLSENSOR"/>
</dbReference>
<organism evidence="9 10">
    <name type="scientific">Horticoccus luteus</name>
    <dbReference type="NCBI Taxonomy" id="2862869"/>
    <lineage>
        <taxon>Bacteria</taxon>
        <taxon>Pseudomonadati</taxon>
        <taxon>Verrucomicrobiota</taxon>
        <taxon>Opitutia</taxon>
        <taxon>Opitutales</taxon>
        <taxon>Opitutaceae</taxon>
        <taxon>Horticoccus</taxon>
    </lineage>
</organism>
<dbReference type="Gene3D" id="3.30.565.10">
    <property type="entry name" value="Histidine kinase-like ATPase, C-terminal domain"/>
    <property type="match status" value="1"/>
</dbReference>
<evidence type="ECO:0000256" key="3">
    <source>
        <dbReference type="ARBA" id="ARBA00022553"/>
    </source>
</evidence>
<dbReference type="Gene3D" id="3.30.450.20">
    <property type="entry name" value="PAS domain"/>
    <property type="match status" value="1"/>
</dbReference>
<evidence type="ECO:0000256" key="4">
    <source>
        <dbReference type="ARBA" id="ARBA00022679"/>
    </source>
</evidence>
<dbReference type="InterPro" id="IPR036890">
    <property type="entry name" value="HATPase_C_sf"/>
</dbReference>
<evidence type="ECO:0000259" key="8">
    <source>
        <dbReference type="PROSITE" id="PS50109"/>
    </source>
</evidence>
<reference evidence="9" key="1">
    <citation type="submission" date="2021-08" db="EMBL/GenBank/DDBJ databases">
        <title>Genome of a novel bacterium of the phylum Verrucomicrobia, Oleiharenicola sp. KSB-15.</title>
        <authorList>
            <person name="Chung J.-H."/>
            <person name="Ahn J.-H."/>
            <person name="Yoon Y."/>
            <person name="Kim D.-Y."/>
            <person name="An S.-H."/>
            <person name="Park I."/>
            <person name="Yeon J."/>
        </authorList>
    </citation>
    <scope>NUCLEOTIDE SEQUENCE</scope>
    <source>
        <strain evidence="9">KSB-15</strain>
    </source>
</reference>
<comment type="catalytic activity">
    <reaction evidence="1">
        <text>ATP + protein L-histidine = ADP + protein N-phospho-L-histidine.</text>
        <dbReference type="EC" id="2.7.13.3"/>
    </reaction>
</comment>
<dbReference type="Proteomes" id="UP000825051">
    <property type="component" value="Chromosome"/>
</dbReference>
<dbReference type="InterPro" id="IPR003661">
    <property type="entry name" value="HisK_dim/P_dom"/>
</dbReference>
<dbReference type="SMART" id="SM00388">
    <property type="entry name" value="HisKA"/>
    <property type="match status" value="1"/>
</dbReference>
<evidence type="ECO:0000256" key="2">
    <source>
        <dbReference type="ARBA" id="ARBA00012438"/>
    </source>
</evidence>
<dbReference type="NCBIfam" id="TIGR00229">
    <property type="entry name" value="sensory_box"/>
    <property type="match status" value="1"/>
</dbReference>
<keyword evidence="5" id="KW-0418">Kinase</keyword>
<sequence length="395" mass="43767">MNVLGFTGLLIAAVCAWGWWWERARGKRRQAIAAAEQGDLRARQAQELGATRERSRQLFDRMLEGVIVLDASHHVTLVNQAAQELFQTTNATGRTLIEVVRNHEIATVARRLPAEEAVAGHELRLEETPPRFLQINAVTLRDAEDRVSGAVLVFHDLTQVRKLESARQEFVANVSHELRTPLSLIKGAVEMLIDGQERTEEASGRLLKIVDRHANRLGLLIDDLLLLAQLDSGRVRLNLQTVSARTLVREVEDDLGARAAARRIELRNEVPEEFLVRADADRVRQVFFNLIDNALKYGRDGGKVQIAARAHAERIEFTVRDDGPGVPPAALARVFERFYRVDRARAREQGGTGLGLAIVKHVVQAHGGAVRCESVVGRGAAFVFSLPRANATAAD</sequence>
<dbReference type="InterPro" id="IPR035965">
    <property type="entry name" value="PAS-like_dom_sf"/>
</dbReference>
<dbReference type="SUPFAM" id="SSF47384">
    <property type="entry name" value="Homodimeric domain of signal transducing histidine kinase"/>
    <property type="match status" value="1"/>
</dbReference>
<dbReference type="PANTHER" id="PTHR45453:SF1">
    <property type="entry name" value="PHOSPHATE REGULON SENSOR PROTEIN PHOR"/>
    <property type="match status" value="1"/>
</dbReference>
<keyword evidence="10" id="KW-1185">Reference proteome</keyword>
<dbReference type="FunFam" id="3.30.565.10:FF:000006">
    <property type="entry name" value="Sensor histidine kinase WalK"/>
    <property type="match status" value="1"/>
</dbReference>
<dbReference type="PROSITE" id="PS50109">
    <property type="entry name" value="HIS_KIN"/>
    <property type="match status" value="1"/>
</dbReference>
<dbReference type="InterPro" id="IPR000014">
    <property type="entry name" value="PAS"/>
</dbReference>
<dbReference type="InterPro" id="IPR003594">
    <property type="entry name" value="HATPase_dom"/>
</dbReference>
<dbReference type="GO" id="GO:0005886">
    <property type="term" value="C:plasma membrane"/>
    <property type="evidence" value="ECO:0007669"/>
    <property type="project" value="TreeGrafter"/>
</dbReference>
<dbReference type="GO" id="GO:0004721">
    <property type="term" value="F:phosphoprotein phosphatase activity"/>
    <property type="evidence" value="ECO:0007669"/>
    <property type="project" value="TreeGrafter"/>
</dbReference>
<evidence type="ECO:0000256" key="1">
    <source>
        <dbReference type="ARBA" id="ARBA00000085"/>
    </source>
</evidence>
<dbReference type="EMBL" id="CP080507">
    <property type="protein sequence ID" value="QYM77969.1"/>
    <property type="molecule type" value="Genomic_DNA"/>
</dbReference>
<dbReference type="InterPro" id="IPR013656">
    <property type="entry name" value="PAS_4"/>
</dbReference>
<dbReference type="Gene3D" id="1.10.287.130">
    <property type="match status" value="1"/>
</dbReference>
<dbReference type="FunFam" id="1.10.287.130:FF:000001">
    <property type="entry name" value="Two-component sensor histidine kinase"/>
    <property type="match status" value="1"/>
</dbReference>
<dbReference type="PANTHER" id="PTHR45453">
    <property type="entry name" value="PHOSPHATE REGULON SENSOR PROTEIN PHOR"/>
    <property type="match status" value="1"/>
</dbReference>
<proteinExistence type="predicted"/>
<dbReference type="Pfam" id="PF02518">
    <property type="entry name" value="HATPase_c"/>
    <property type="match status" value="1"/>
</dbReference>
<gene>
    <name evidence="9" type="ORF">K0B96_11670</name>
</gene>
<dbReference type="GO" id="GO:0000155">
    <property type="term" value="F:phosphorelay sensor kinase activity"/>
    <property type="evidence" value="ECO:0007669"/>
    <property type="project" value="InterPro"/>
</dbReference>
<protein>
    <recommendedName>
        <fullName evidence="2">histidine kinase</fullName>
        <ecNumber evidence="2">2.7.13.3</ecNumber>
    </recommendedName>
</protein>
<dbReference type="SMART" id="SM00387">
    <property type="entry name" value="HATPase_c"/>
    <property type="match status" value="1"/>
</dbReference>
<keyword evidence="4" id="KW-0808">Transferase</keyword>
<name>A0A8F9TRQ0_9BACT</name>
<dbReference type="KEGG" id="ole:K0B96_11670"/>
<dbReference type="InterPro" id="IPR050351">
    <property type="entry name" value="BphY/WalK/GraS-like"/>
</dbReference>
<dbReference type="SUPFAM" id="SSF55785">
    <property type="entry name" value="PYP-like sensor domain (PAS domain)"/>
    <property type="match status" value="1"/>
</dbReference>
<dbReference type="AlphaFoldDB" id="A0A8F9TRQ0"/>
<dbReference type="Pfam" id="PF00512">
    <property type="entry name" value="HisKA"/>
    <property type="match status" value="1"/>
</dbReference>
<feature type="domain" description="Histidine kinase" evidence="8">
    <location>
        <begin position="173"/>
        <end position="390"/>
    </location>
</feature>
<evidence type="ECO:0000313" key="10">
    <source>
        <dbReference type="Proteomes" id="UP000825051"/>
    </source>
</evidence>
<evidence type="ECO:0000313" key="9">
    <source>
        <dbReference type="EMBL" id="QYM77969.1"/>
    </source>
</evidence>
<evidence type="ECO:0000256" key="7">
    <source>
        <dbReference type="ARBA" id="ARBA00023136"/>
    </source>
</evidence>
<dbReference type="SUPFAM" id="SSF55874">
    <property type="entry name" value="ATPase domain of HSP90 chaperone/DNA topoisomerase II/histidine kinase"/>
    <property type="match status" value="1"/>
</dbReference>
<dbReference type="EC" id="2.7.13.3" evidence="2"/>
<dbReference type="CDD" id="cd00082">
    <property type="entry name" value="HisKA"/>
    <property type="match status" value="1"/>
</dbReference>
<dbReference type="InterPro" id="IPR036097">
    <property type="entry name" value="HisK_dim/P_sf"/>
</dbReference>
<dbReference type="InterPro" id="IPR004358">
    <property type="entry name" value="Sig_transdc_His_kin-like_C"/>
</dbReference>
<keyword evidence="7" id="KW-0472">Membrane</keyword>
<dbReference type="Pfam" id="PF08448">
    <property type="entry name" value="PAS_4"/>
    <property type="match status" value="1"/>
</dbReference>
<evidence type="ECO:0000256" key="5">
    <source>
        <dbReference type="ARBA" id="ARBA00022777"/>
    </source>
</evidence>
<accession>A0A8F9TRQ0</accession>
<dbReference type="CDD" id="cd00130">
    <property type="entry name" value="PAS"/>
    <property type="match status" value="1"/>
</dbReference>
<dbReference type="InterPro" id="IPR005467">
    <property type="entry name" value="His_kinase_dom"/>
</dbReference>
<dbReference type="CDD" id="cd00075">
    <property type="entry name" value="HATPase"/>
    <property type="match status" value="1"/>
</dbReference>
<dbReference type="RefSeq" id="WP_220161073.1">
    <property type="nucleotide sequence ID" value="NZ_CP080507.1"/>
</dbReference>
<keyword evidence="6" id="KW-0902">Two-component regulatory system</keyword>
<keyword evidence="3" id="KW-0597">Phosphoprotein</keyword>